<gene>
    <name evidence="1" type="ORF">NTJ_05373</name>
</gene>
<organism evidence="1 2">
    <name type="scientific">Nesidiocoris tenuis</name>
    <dbReference type="NCBI Taxonomy" id="355587"/>
    <lineage>
        <taxon>Eukaryota</taxon>
        <taxon>Metazoa</taxon>
        <taxon>Ecdysozoa</taxon>
        <taxon>Arthropoda</taxon>
        <taxon>Hexapoda</taxon>
        <taxon>Insecta</taxon>
        <taxon>Pterygota</taxon>
        <taxon>Neoptera</taxon>
        <taxon>Paraneoptera</taxon>
        <taxon>Hemiptera</taxon>
        <taxon>Heteroptera</taxon>
        <taxon>Panheteroptera</taxon>
        <taxon>Cimicomorpha</taxon>
        <taxon>Miridae</taxon>
        <taxon>Dicyphina</taxon>
        <taxon>Nesidiocoris</taxon>
    </lineage>
</organism>
<reference evidence="1 2" key="1">
    <citation type="submission" date="2023-09" db="EMBL/GenBank/DDBJ databases">
        <title>Nesidiocoris tenuis whole genome shotgun sequence.</title>
        <authorList>
            <person name="Shibata T."/>
            <person name="Shimoda M."/>
            <person name="Kobayashi T."/>
            <person name="Uehara T."/>
        </authorList>
    </citation>
    <scope>NUCLEOTIDE SEQUENCE [LARGE SCALE GENOMIC DNA]</scope>
    <source>
        <strain evidence="1 2">Japan</strain>
    </source>
</reference>
<keyword evidence="2" id="KW-1185">Reference proteome</keyword>
<sequence>MKYVLSFEDARFTMSGSEDSNSTPQEAGERLRCFSAASRSPASRSPPRVVTTLSPLDRHPFPPLSLCPPSLLPPSLLEKVYKRRAFRRR</sequence>
<evidence type="ECO:0000313" key="2">
    <source>
        <dbReference type="Proteomes" id="UP001307889"/>
    </source>
</evidence>
<name>A0ABN7AMU6_9HEMI</name>
<accession>A0ABN7AMU6</accession>
<protein>
    <submittedName>
        <fullName evidence="1">Uncharacterized protein</fullName>
    </submittedName>
</protein>
<evidence type="ECO:0000313" key="1">
    <source>
        <dbReference type="EMBL" id="BES92564.1"/>
    </source>
</evidence>
<dbReference type="EMBL" id="AP028911">
    <property type="protein sequence ID" value="BES92564.1"/>
    <property type="molecule type" value="Genomic_DNA"/>
</dbReference>
<dbReference type="Proteomes" id="UP001307889">
    <property type="component" value="Chromosome 3"/>
</dbReference>
<proteinExistence type="predicted"/>